<dbReference type="Proteomes" id="UP000663880">
    <property type="component" value="Unassembled WGS sequence"/>
</dbReference>
<accession>A0A821QA03</accession>
<dbReference type="Gene3D" id="2.20.25.240">
    <property type="match status" value="1"/>
</dbReference>
<evidence type="ECO:0000256" key="1">
    <source>
        <dbReference type="ARBA" id="ARBA00022723"/>
    </source>
</evidence>
<evidence type="ECO:0000256" key="3">
    <source>
        <dbReference type="ARBA" id="ARBA00022833"/>
    </source>
</evidence>
<sequence length="84" mass="9784">MRFTTSRYGQPVLEMGYLPSEYELVPRGASYVLRLGKHTFSTNYANAAGMSIWYCSKRRRQKCKVRIRMINSDILDIQGLHTHN</sequence>
<name>A0A821QA03_9NEOP</name>
<dbReference type="InterPro" id="IPR007588">
    <property type="entry name" value="Znf_FLYWCH"/>
</dbReference>
<comment type="caution">
    <text evidence="5">The sequence shown here is derived from an EMBL/GenBank/DDBJ whole genome shotgun (WGS) entry which is preliminary data.</text>
</comment>
<dbReference type="Pfam" id="PF04500">
    <property type="entry name" value="FLYWCH"/>
    <property type="match status" value="1"/>
</dbReference>
<evidence type="ECO:0000256" key="2">
    <source>
        <dbReference type="ARBA" id="ARBA00022771"/>
    </source>
</evidence>
<organism evidence="5 6">
    <name type="scientific">Pieris macdunnoughi</name>
    <dbReference type="NCBI Taxonomy" id="345717"/>
    <lineage>
        <taxon>Eukaryota</taxon>
        <taxon>Metazoa</taxon>
        <taxon>Ecdysozoa</taxon>
        <taxon>Arthropoda</taxon>
        <taxon>Hexapoda</taxon>
        <taxon>Insecta</taxon>
        <taxon>Pterygota</taxon>
        <taxon>Neoptera</taxon>
        <taxon>Endopterygota</taxon>
        <taxon>Lepidoptera</taxon>
        <taxon>Glossata</taxon>
        <taxon>Ditrysia</taxon>
        <taxon>Papilionoidea</taxon>
        <taxon>Pieridae</taxon>
        <taxon>Pierinae</taxon>
        <taxon>Pieris</taxon>
    </lineage>
</organism>
<protein>
    <recommendedName>
        <fullName evidence="4">FLYWCH-type domain-containing protein</fullName>
    </recommendedName>
</protein>
<keyword evidence="1" id="KW-0479">Metal-binding</keyword>
<keyword evidence="6" id="KW-1185">Reference proteome</keyword>
<dbReference type="GO" id="GO:0008270">
    <property type="term" value="F:zinc ion binding"/>
    <property type="evidence" value="ECO:0007669"/>
    <property type="project" value="UniProtKB-KW"/>
</dbReference>
<keyword evidence="2" id="KW-0863">Zinc-finger</keyword>
<dbReference type="AlphaFoldDB" id="A0A821QA03"/>
<proteinExistence type="predicted"/>
<keyword evidence="3" id="KW-0862">Zinc</keyword>
<evidence type="ECO:0000313" key="5">
    <source>
        <dbReference type="EMBL" id="CAF4819719.1"/>
    </source>
</evidence>
<evidence type="ECO:0000313" key="6">
    <source>
        <dbReference type="Proteomes" id="UP000663880"/>
    </source>
</evidence>
<reference evidence="5" key="1">
    <citation type="submission" date="2021-02" db="EMBL/GenBank/DDBJ databases">
        <authorList>
            <person name="Steward A R."/>
        </authorList>
    </citation>
    <scope>NUCLEOTIDE SEQUENCE</scope>
</reference>
<dbReference type="EMBL" id="CAJOBZ010000008">
    <property type="protein sequence ID" value="CAF4819719.1"/>
    <property type="molecule type" value="Genomic_DNA"/>
</dbReference>
<evidence type="ECO:0000259" key="4">
    <source>
        <dbReference type="Pfam" id="PF04500"/>
    </source>
</evidence>
<feature type="domain" description="FLYWCH-type" evidence="4">
    <location>
        <begin position="31"/>
        <end position="83"/>
    </location>
</feature>
<gene>
    <name evidence="5" type="ORF">PMACD_LOCUS4521</name>
</gene>
<dbReference type="OrthoDB" id="7471479at2759"/>